<dbReference type="AlphaFoldDB" id="S8DHD5"/>
<dbReference type="Proteomes" id="UP000015241">
    <property type="component" value="Unassembled WGS sequence"/>
</dbReference>
<evidence type="ECO:0000313" key="2">
    <source>
        <dbReference type="Proteomes" id="UP000015241"/>
    </source>
</evidence>
<dbReference type="OrthoDB" id="2535938at2759"/>
<dbReference type="HOGENOM" id="CLU_2312756_0_0_1"/>
<evidence type="ECO:0000313" key="1">
    <source>
        <dbReference type="EMBL" id="EPS92951.1"/>
    </source>
</evidence>
<name>S8DHD5_FOMSC</name>
<feature type="non-terminal residue" evidence="1">
    <location>
        <position position="1"/>
    </location>
</feature>
<gene>
    <name evidence="1" type="ORF">FOMPIDRAFT_39794</name>
</gene>
<reference evidence="1 2" key="1">
    <citation type="journal article" date="2012" name="Science">
        <title>The Paleozoic origin of enzymatic lignin decomposition reconstructed from 31 fungal genomes.</title>
        <authorList>
            <person name="Floudas D."/>
            <person name="Binder M."/>
            <person name="Riley R."/>
            <person name="Barry K."/>
            <person name="Blanchette R.A."/>
            <person name="Henrissat B."/>
            <person name="Martinez A.T."/>
            <person name="Otillar R."/>
            <person name="Spatafora J.W."/>
            <person name="Yadav J.S."/>
            <person name="Aerts A."/>
            <person name="Benoit I."/>
            <person name="Boyd A."/>
            <person name="Carlson A."/>
            <person name="Copeland A."/>
            <person name="Coutinho P.M."/>
            <person name="de Vries R.P."/>
            <person name="Ferreira P."/>
            <person name="Findley K."/>
            <person name="Foster B."/>
            <person name="Gaskell J."/>
            <person name="Glotzer D."/>
            <person name="Gorecki P."/>
            <person name="Heitman J."/>
            <person name="Hesse C."/>
            <person name="Hori C."/>
            <person name="Igarashi K."/>
            <person name="Jurgens J.A."/>
            <person name="Kallen N."/>
            <person name="Kersten P."/>
            <person name="Kohler A."/>
            <person name="Kuees U."/>
            <person name="Kumar T.K.A."/>
            <person name="Kuo A."/>
            <person name="LaButti K."/>
            <person name="Larrondo L.F."/>
            <person name="Lindquist E."/>
            <person name="Ling A."/>
            <person name="Lombard V."/>
            <person name="Lucas S."/>
            <person name="Lundell T."/>
            <person name="Martin R."/>
            <person name="McLaughlin D.J."/>
            <person name="Morgenstern I."/>
            <person name="Morin E."/>
            <person name="Murat C."/>
            <person name="Nagy L.G."/>
            <person name="Nolan M."/>
            <person name="Ohm R.A."/>
            <person name="Patyshakuliyeva A."/>
            <person name="Rokas A."/>
            <person name="Ruiz-Duenas F.J."/>
            <person name="Sabat G."/>
            <person name="Salamov A."/>
            <person name="Samejima M."/>
            <person name="Schmutz J."/>
            <person name="Slot J.C."/>
            <person name="St John F."/>
            <person name="Stenlid J."/>
            <person name="Sun H."/>
            <person name="Sun S."/>
            <person name="Syed K."/>
            <person name="Tsang A."/>
            <person name="Wiebenga A."/>
            <person name="Young D."/>
            <person name="Pisabarro A."/>
            <person name="Eastwood D.C."/>
            <person name="Martin F."/>
            <person name="Cullen D."/>
            <person name="Grigoriev I.V."/>
            <person name="Hibbett D.S."/>
        </authorList>
    </citation>
    <scope>NUCLEOTIDE SEQUENCE</scope>
    <source>
        <strain evidence="2">FP-58527</strain>
    </source>
</reference>
<proteinExistence type="predicted"/>
<accession>S8DHD5</accession>
<organism evidence="1 2">
    <name type="scientific">Fomitopsis schrenkii</name>
    <name type="common">Brown rot fungus</name>
    <dbReference type="NCBI Taxonomy" id="2126942"/>
    <lineage>
        <taxon>Eukaryota</taxon>
        <taxon>Fungi</taxon>
        <taxon>Dikarya</taxon>
        <taxon>Basidiomycota</taxon>
        <taxon>Agaricomycotina</taxon>
        <taxon>Agaricomycetes</taxon>
        <taxon>Polyporales</taxon>
        <taxon>Fomitopsis</taxon>
    </lineage>
</organism>
<dbReference type="EMBL" id="KE504317">
    <property type="protein sequence ID" value="EPS92951.1"/>
    <property type="molecule type" value="Genomic_DNA"/>
</dbReference>
<dbReference type="InParanoid" id="S8DHD5"/>
<keyword evidence="2" id="KW-1185">Reference proteome</keyword>
<protein>
    <submittedName>
        <fullName evidence="1">Uncharacterized protein</fullName>
    </submittedName>
</protein>
<sequence>GSLYILMLIAVQNLHVPLGGVDGHAARHIGNMLRQPDGKFAYHIVINMLTDARFTGRTYCKEYCHSSYITSTNTVSASFQLCSSGQATRPNWCNRGLALR</sequence>